<dbReference type="KEGG" id="orm:HTY61_01830"/>
<evidence type="ECO:0000313" key="3">
    <source>
        <dbReference type="Proteomes" id="UP000509367"/>
    </source>
</evidence>
<evidence type="ECO:0000313" key="2">
    <source>
        <dbReference type="EMBL" id="QKV17290.1"/>
    </source>
</evidence>
<gene>
    <name evidence="2" type="ORF">HTY61_01830</name>
</gene>
<organism evidence="2 3">
    <name type="scientific">Oricola thermophila</name>
    <dbReference type="NCBI Taxonomy" id="2742145"/>
    <lineage>
        <taxon>Bacteria</taxon>
        <taxon>Pseudomonadati</taxon>
        <taxon>Pseudomonadota</taxon>
        <taxon>Alphaproteobacteria</taxon>
        <taxon>Hyphomicrobiales</taxon>
        <taxon>Ahrensiaceae</taxon>
        <taxon>Oricola</taxon>
    </lineage>
</organism>
<dbReference type="GO" id="GO:0016787">
    <property type="term" value="F:hydrolase activity"/>
    <property type="evidence" value="ECO:0007669"/>
    <property type="project" value="UniProtKB-KW"/>
</dbReference>
<protein>
    <submittedName>
        <fullName evidence="2">Alpha/beta hydrolase</fullName>
    </submittedName>
</protein>
<keyword evidence="3" id="KW-1185">Reference proteome</keyword>
<dbReference type="InterPro" id="IPR050266">
    <property type="entry name" value="AB_hydrolase_sf"/>
</dbReference>
<accession>A0A6N1V8N5</accession>
<proteinExistence type="predicted"/>
<keyword evidence="2" id="KW-0378">Hydrolase</keyword>
<dbReference type="EMBL" id="CP054836">
    <property type="protein sequence ID" value="QKV17290.1"/>
    <property type="molecule type" value="Genomic_DNA"/>
</dbReference>
<name>A0A6N1V8N5_9HYPH</name>
<reference evidence="2 3" key="1">
    <citation type="submission" date="2020-06" db="EMBL/GenBank/DDBJ databases">
        <title>Oricola thermophila sp. nov. isolated from a tidal sediments.</title>
        <authorList>
            <person name="Kwon K.K."/>
            <person name="Yang S.-H."/>
            <person name="Park M.-J."/>
        </authorList>
    </citation>
    <scope>NUCLEOTIDE SEQUENCE [LARGE SCALE GENOMIC DNA]</scope>
    <source>
        <strain evidence="2 3">MEBiC13590</strain>
    </source>
</reference>
<dbReference type="PANTHER" id="PTHR43798:SF29">
    <property type="entry name" value="AB HYDROLASE-1 DOMAIN-CONTAINING PROTEIN"/>
    <property type="match status" value="1"/>
</dbReference>
<dbReference type="InterPro" id="IPR029058">
    <property type="entry name" value="AB_hydrolase_fold"/>
</dbReference>
<dbReference type="AlphaFoldDB" id="A0A6N1V8N5"/>
<dbReference type="Gene3D" id="3.40.50.1820">
    <property type="entry name" value="alpha/beta hydrolase"/>
    <property type="match status" value="1"/>
</dbReference>
<dbReference type="InterPro" id="IPR000073">
    <property type="entry name" value="AB_hydrolase_1"/>
</dbReference>
<evidence type="ECO:0000259" key="1">
    <source>
        <dbReference type="Pfam" id="PF12697"/>
    </source>
</evidence>
<dbReference type="SUPFAM" id="SSF53474">
    <property type="entry name" value="alpha/beta-Hydrolases"/>
    <property type="match status" value="1"/>
</dbReference>
<dbReference type="PANTHER" id="PTHR43798">
    <property type="entry name" value="MONOACYLGLYCEROL LIPASE"/>
    <property type="match status" value="1"/>
</dbReference>
<dbReference type="RefSeq" id="WP_175275186.1">
    <property type="nucleotide sequence ID" value="NZ_CP054836.1"/>
</dbReference>
<feature type="domain" description="AB hydrolase-1" evidence="1">
    <location>
        <begin position="6"/>
        <end position="221"/>
    </location>
</feature>
<dbReference type="PRINTS" id="PR00111">
    <property type="entry name" value="ABHYDROLASE"/>
</dbReference>
<dbReference type="Proteomes" id="UP000509367">
    <property type="component" value="Chromosome"/>
</dbReference>
<dbReference type="Pfam" id="PF12697">
    <property type="entry name" value="Abhydrolase_6"/>
    <property type="match status" value="1"/>
</dbReference>
<sequence length="238" mass="25394">MAAETLVLVPGLLSDSVVWQPLADAAAGRFSVHVADVSRGTSITGMAETILGETDGPLIVVGHSMGGRVAMEMARLAPGRVKGLVLANTGHHPKREGEETRRQAMIDLGHESMERLAAQWLPPMVDPARTVDGALMEMLTAMVLRADAAQHERQIRALIGRPNASAYLEDVACPVLLVAARQDAWSPIAQHEEIGAAVADSEMVVIEDAGHFAPVERPAETTTAIMEWLVRRFGDGSG</sequence>